<reference evidence="1" key="1">
    <citation type="submission" date="2023-03" db="EMBL/GenBank/DDBJ databases">
        <title>Massive genome expansion in bonnet fungi (Mycena s.s.) driven by repeated elements and novel gene families across ecological guilds.</title>
        <authorList>
            <consortium name="Lawrence Berkeley National Laboratory"/>
            <person name="Harder C.B."/>
            <person name="Miyauchi S."/>
            <person name="Viragh M."/>
            <person name="Kuo A."/>
            <person name="Thoen E."/>
            <person name="Andreopoulos B."/>
            <person name="Lu D."/>
            <person name="Skrede I."/>
            <person name="Drula E."/>
            <person name="Henrissat B."/>
            <person name="Morin E."/>
            <person name="Kohler A."/>
            <person name="Barry K."/>
            <person name="LaButti K."/>
            <person name="Morin E."/>
            <person name="Salamov A."/>
            <person name="Lipzen A."/>
            <person name="Mereny Z."/>
            <person name="Hegedus B."/>
            <person name="Baldrian P."/>
            <person name="Stursova M."/>
            <person name="Weitz H."/>
            <person name="Taylor A."/>
            <person name="Grigoriev I.V."/>
            <person name="Nagy L.G."/>
            <person name="Martin F."/>
            <person name="Kauserud H."/>
        </authorList>
    </citation>
    <scope>NUCLEOTIDE SEQUENCE</scope>
    <source>
        <strain evidence="1">CBHHK067</strain>
    </source>
</reference>
<dbReference type="Proteomes" id="UP001221757">
    <property type="component" value="Unassembled WGS sequence"/>
</dbReference>
<name>A0AAD7D980_MYCRO</name>
<organism evidence="1 2">
    <name type="scientific">Mycena rosella</name>
    <name type="common">Pink bonnet</name>
    <name type="synonym">Agaricus rosellus</name>
    <dbReference type="NCBI Taxonomy" id="1033263"/>
    <lineage>
        <taxon>Eukaryota</taxon>
        <taxon>Fungi</taxon>
        <taxon>Dikarya</taxon>
        <taxon>Basidiomycota</taxon>
        <taxon>Agaricomycotina</taxon>
        <taxon>Agaricomycetes</taxon>
        <taxon>Agaricomycetidae</taxon>
        <taxon>Agaricales</taxon>
        <taxon>Marasmiineae</taxon>
        <taxon>Mycenaceae</taxon>
        <taxon>Mycena</taxon>
    </lineage>
</organism>
<keyword evidence="2" id="KW-1185">Reference proteome</keyword>
<comment type="caution">
    <text evidence="1">The sequence shown here is derived from an EMBL/GenBank/DDBJ whole genome shotgun (WGS) entry which is preliminary data.</text>
</comment>
<proteinExistence type="predicted"/>
<evidence type="ECO:0000313" key="2">
    <source>
        <dbReference type="Proteomes" id="UP001221757"/>
    </source>
</evidence>
<sequence length="245" mass="27042">MEFLWTAESARKFTVSQLAFHRADTLHYSHFSDVRRRMGLLNNINWAASCPPLQTYHQVFVAVSQLLVTVPRSNPHNAHLSPNIPPKPGGPDRPDMHNASRHFRLFSEGYLLEMRRQLTRSKGRQAALIATKGMPRSPSGLFPSGWMRPPPLGLTCGSGSSRLTALSSPSPARRPGRFPGASLLYPYARRAPTISVLIFRLMLNLRDPKLAFARALTTNAQSAAEGGCGGTDIPLANLRLRRAPD</sequence>
<gene>
    <name evidence="1" type="ORF">B0H17DRAFT_1137049</name>
</gene>
<dbReference type="AlphaFoldDB" id="A0AAD7D980"/>
<protein>
    <submittedName>
        <fullName evidence="1">Uncharacterized protein</fullName>
    </submittedName>
</protein>
<dbReference type="EMBL" id="JARKIE010000098">
    <property type="protein sequence ID" value="KAJ7686186.1"/>
    <property type="molecule type" value="Genomic_DNA"/>
</dbReference>
<accession>A0AAD7D980</accession>
<evidence type="ECO:0000313" key="1">
    <source>
        <dbReference type="EMBL" id="KAJ7686186.1"/>
    </source>
</evidence>